<evidence type="ECO:0000256" key="1">
    <source>
        <dbReference type="ARBA" id="ARBA00004127"/>
    </source>
</evidence>
<dbReference type="PANTHER" id="PTHR14568">
    <property type="entry name" value="TRANSMEMBRANE SUPERFAMILY 6 MEMBER 1/2"/>
    <property type="match status" value="1"/>
</dbReference>
<feature type="compositionally biased region" description="Polar residues" evidence="8">
    <location>
        <begin position="387"/>
        <end position="396"/>
    </location>
</feature>
<evidence type="ECO:0000313" key="11">
    <source>
        <dbReference type="EMBL" id="KAL3867267.1"/>
    </source>
</evidence>
<evidence type="ECO:0000256" key="2">
    <source>
        <dbReference type="ARBA" id="ARBA00022692"/>
    </source>
</evidence>
<keyword evidence="5 7" id="KW-0472">Membrane</keyword>
<dbReference type="GO" id="GO:0012505">
    <property type="term" value="C:endomembrane system"/>
    <property type="evidence" value="ECO:0007669"/>
    <property type="project" value="UniProtKB-SubCell"/>
</dbReference>
<dbReference type="PANTHER" id="PTHR14568:SF8">
    <property type="entry name" value="EXPERA DOMAIN-CONTAINING PROTEIN"/>
    <property type="match status" value="1"/>
</dbReference>
<feature type="transmembrane region" description="Helical" evidence="9">
    <location>
        <begin position="171"/>
        <end position="191"/>
    </location>
</feature>
<feature type="transmembrane region" description="Helical" evidence="9">
    <location>
        <begin position="293"/>
        <end position="313"/>
    </location>
</feature>
<feature type="transmembrane region" description="Helical" evidence="9">
    <location>
        <begin position="37"/>
        <end position="56"/>
    </location>
</feature>
<feature type="transmembrane region" description="Helical" evidence="9">
    <location>
        <begin position="219"/>
        <end position="246"/>
    </location>
</feature>
<evidence type="ECO:0000256" key="5">
    <source>
        <dbReference type="ARBA" id="ARBA00023136"/>
    </source>
</evidence>
<feature type="transmembrane region" description="Helical" evidence="9">
    <location>
        <begin position="6"/>
        <end position="25"/>
    </location>
</feature>
<dbReference type="GO" id="GO:0016020">
    <property type="term" value="C:membrane"/>
    <property type="evidence" value="ECO:0007669"/>
    <property type="project" value="UniProtKB-UniRule"/>
</dbReference>
<organism evidence="11 12">
    <name type="scientific">Sinanodonta woodiana</name>
    <name type="common">Chinese pond mussel</name>
    <name type="synonym">Anodonta woodiana</name>
    <dbReference type="NCBI Taxonomy" id="1069815"/>
    <lineage>
        <taxon>Eukaryota</taxon>
        <taxon>Metazoa</taxon>
        <taxon>Spiralia</taxon>
        <taxon>Lophotrochozoa</taxon>
        <taxon>Mollusca</taxon>
        <taxon>Bivalvia</taxon>
        <taxon>Autobranchia</taxon>
        <taxon>Heteroconchia</taxon>
        <taxon>Palaeoheterodonta</taxon>
        <taxon>Unionida</taxon>
        <taxon>Unionoidea</taxon>
        <taxon>Unionidae</taxon>
        <taxon>Unioninae</taxon>
        <taxon>Sinanodonta</taxon>
    </lineage>
</organism>
<dbReference type="InterPro" id="IPR047195">
    <property type="entry name" value="TM6SF1-like"/>
</dbReference>
<comment type="caution">
    <text evidence="11">The sequence shown here is derived from an EMBL/GenBank/DDBJ whole genome shotgun (WGS) entry which is preliminary data.</text>
</comment>
<evidence type="ECO:0000256" key="8">
    <source>
        <dbReference type="SAM" id="MobiDB-lite"/>
    </source>
</evidence>
<feature type="region of interest" description="Disordered" evidence="8">
    <location>
        <begin position="374"/>
        <end position="443"/>
    </location>
</feature>
<feature type="domain" description="EXPERA" evidence="10">
    <location>
        <begin position="64"/>
        <end position="187"/>
    </location>
</feature>
<proteinExistence type="inferred from homology"/>
<comment type="subcellular location">
    <subcellularLocation>
        <location evidence="1">Endomembrane system</location>
        <topology evidence="1">Multi-pass membrane protein</topology>
    </subcellularLocation>
</comment>
<dbReference type="Pfam" id="PF26083">
    <property type="entry name" value="TM_Tm6sf2"/>
    <property type="match status" value="1"/>
</dbReference>
<dbReference type="CDD" id="cd21106">
    <property type="entry name" value="TM6SF1-like"/>
    <property type="match status" value="1"/>
</dbReference>
<evidence type="ECO:0000313" key="12">
    <source>
        <dbReference type="Proteomes" id="UP001634394"/>
    </source>
</evidence>
<dbReference type="InterPro" id="IPR033118">
    <property type="entry name" value="EXPERA"/>
</dbReference>
<evidence type="ECO:0000256" key="3">
    <source>
        <dbReference type="ARBA" id="ARBA00022737"/>
    </source>
</evidence>
<feature type="domain" description="EXPERA" evidence="10">
    <location>
        <begin position="215"/>
        <end position="351"/>
    </location>
</feature>
<dbReference type="InterPro" id="IPR059044">
    <property type="entry name" value="TM_Tm6sf1/2"/>
</dbReference>
<name>A0ABD3W087_SINWO</name>
<dbReference type="EMBL" id="JBJQND010000009">
    <property type="protein sequence ID" value="KAL3867267.1"/>
    <property type="molecule type" value="Genomic_DNA"/>
</dbReference>
<gene>
    <name evidence="11" type="ORF">ACJMK2_044481</name>
</gene>
<dbReference type="Proteomes" id="UP001634394">
    <property type="component" value="Unassembled WGS sequence"/>
</dbReference>
<evidence type="ECO:0000256" key="7">
    <source>
        <dbReference type="PROSITE-ProRule" id="PRU01087"/>
    </source>
</evidence>
<comment type="similarity">
    <text evidence="6">Belongs to the TM6SF family.</text>
</comment>
<feature type="transmembrane region" description="Helical" evidence="9">
    <location>
        <begin position="267"/>
        <end position="287"/>
    </location>
</feature>
<keyword evidence="2 7" id="KW-0812">Transmembrane</keyword>
<evidence type="ECO:0000256" key="9">
    <source>
        <dbReference type="SAM" id="Phobius"/>
    </source>
</evidence>
<protein>
    <recommendedName>
        <fullName evidence="10">EXPERA domain-containing protein</fullName>
    </recommendedName>
</protein>
<sequence length="443" mass="49847">MDLLRIPTVFLVFIESLLAIPIIYALNKMTLMKDQRWIFTVAVFVLALIGVISFVFVKASPTKKESLFYVWSVFAFTSCVDLFIALELDQYVSGFMEFYFREGEPYLRTAHGTLINWWDGTGHYALYLILIALCCTGQSYREVGLYWVGSAINSMIVFMIGNITGPTGLKWSYMLNIPYVFFPIYAAVRFLKDGSKARGTTRQSRSGQRTWEKLVEVLFGLWFAAATVLAFFRGIAILGCTGAIYQTYLTDFEPYIKDENEYGKMQVLTHLFYFIPFYLGAMCSLIYPGQTWIGDWSLIHAGAAVQSQVSFIGSSLHWRTPEKFRVPNTSEARLFFWLVNLSLLIVPHLHALYCHRNEVAHLFLRGSTKANSLFKSTSSRSEGPATTLPSKSTPSRSEGPVPPSLSKSTPSRGNGTIAPSPSKATPSRRDGPVTRQMRKVKAS</sequence>
<feature type="compositionally biased region" description="Polar residues" evidence="8">
    <location>
        <begin position="405"/>
        <end position="425"/>
    </location>
</feature>
<keyword evidence="4 7" id="KW-1133">Transmembrane helix</keyword>
<accession>A0ABD3W087</accession>
<dbReference type="PROSITE" id="PS51751">
    <property type="entry name" value="EXPERA"/>
    <property type="match status" value="2"/>
</dbReference>
<dbReference type="AlphaFoldDB" id="A0ABD3W087"/>
<feature type="transmembrane region" description="Helical" evidence="9">
    <location>
        <begin position="146"/>
        <end position="164"/>
    </location>
</feature>
<evidence type="ECO:0000259" key="10">
    <source>
        <dbReference type="PROSITE" id="PS51751"/>
    </source>
</evidence>
<feature type="transmembrane region" description="Helical" evidence="9">
    <location>
        <begin position="68"/>
        <end position="86"/>
    </location>
</feature>
<feature type="transmembrane region" description="Helical" evidence="9">
    <location>
        <begin position="334"/>
        <end position="353"/>
    </location>
</feature>
<evidence type="ECO:0000256" key="6">
    <source>
        <dbReference type="ARBA" id="ARBA00034760"/>
    </source>
</evidence>
<keyword evidence="12" id="KW-1185">Reference proteome</keyword>
<keyword evidence="3" id="KW-0677">Repeat</keyword>
<evidence type="ECO:0000256" key="4">
    <source>
        <dbReference type="ARBA" id="ARBA00022989"/>
    </source>
</evidence>
<reference evidence="11 12" key="1">
    <citation type="submission" date="2024-11" db="EMBL/GenBank/DDBJ databases">
        <title>Chromosome-level genome assembly of the freshwater bivalve Anodonta woodiana.</title>
        <authorList>
            <person name="Chen X."/>
        </authorList>
    </citation>
    <scope>NUCLEOTIDE SEQUENCE [LARGE SCALE GENOMIC DNA]</scope>
    <source>
        <strain evidence="11">MN2024</strain>
        <tissue evidence="11">Gills</tissue>
    </source>
</reference>